<keyword evidence="2" id="KW-1185">Reference proteome</keyword>
<evidence type="ECO:0000313" key="1">
    <source>
        <dbReference type="EMBL" id="GAA57501.1"/>
    </source>
</evidence>
<dbReference type="AlphaFoldDB" id="G7YX21"/>
<organism evidence="1 2">
    <name type="scientific">Clonorchis sinensis</name>
    <name type="common">Chinese liver fluke</name>
    <dbReference type="NCBI Taxonomy" id="79923"/>
    <lineage>
        <taxon>Eukaryota</taxon>
        <taxon>Metazoa</taxon>
        <taxon>Spiralia</taxon>
        <taxon>Lophotrochozoa</taxon>
        <taxon>Platyhelminthes</taxon>
        <taxon>Trematoda</taxon>
        <taxon>Digenea</taxon>
        <taxon>Opisthorchiida</taxon>
        <taxon>Opisthorchiata</taxon>
        <taxon>Opisthorchiidae</taxon>
        <taxon>Clonorchis</taxon>
    </lineage>
</organism>
<reference evidence="1" key="1">
    <citation type="journal article" date="2011" name="Genome Biol.">
        <title>The draft genome of the carcinogenic human liver fluke Clonorchis sinensis.</title>
        <authorList>
            <person name="Wang X."/>
            <person name="Chen W."/>
            <person name="Huang Y."/>
            <person name="Sun J."/>
            <person name="Men J."/>
            <person name="Liu H."/>
            <person name="Luo F."/>
            <person name="Guo L."/>
            <person name="Lv X."/>
            <person name="Deng C."/>
            <person name="Zhou C."/>
            <person name="Fan Y."/>
            <person name="Li X."/>
            <person name="Huang L."/>
            <person name="Hu Y."/>
            <person name="Liang C."/>
            <person name="Hu X."/>
            <person name="Xu J."/>
            <person name="Yu X."/>
        </authorList>
    </citation>
    <scope>NUCLEOTIDE SEQUENCE [LARGE SCALE GENOMIC DNA]</scope>
    <source>
        <strain evidence="1">Henan</strain>
    </source>
</reference>
<gene>
    <name evidence="1" type="ORF">CLF_112813</name>
</gene>
<feature type="non-terminal residue" evidence="1">
    <location>
        <position position="186"/>
    </location>
</feature>
<reference key="2">
    <citation type="submission" date="2011-10" db="EMBL/GenBank/DDBJ databases">
        <title>The genome and transcriptome sequence of Clonorchis sinensis provide insights into the carcinogenic liver fluke.</title>
        <authorList>
            <person name="Wang X."/>
            <person name="Huang Y."/>
            <person name="Chen W."/>
            <person name="Liu H."/>
            <person name="Guo L."/>
            <person name="Chen Y."/>
            <person name="Luo F."/>
            <person name="Zhou W."/>
            <person name="Sun J."/>
            <person name="Mao Q."/>
            <person name="Liang P."/>
            <person name="Zhou C."/>
            <person name="Tian Y."/>
            <person name="Men J."/>
            <person name="Lv X."/>
            <person name="Huang L."/>
            <person name="Zhou J."/>
            <person name="Hu Y."/>
            <person name="Li R."/>
            <person name="Zhang F."/>
            <person name="Lei H."/>
            <person name="Li X."/>
            <person name="Hu X."/>
            <person name="Liang C."/>
            <person name="Xu J."/>
            <person name="Wu Z."/>
            <person name="Yu X."/>
        </authorList>
    </citation>
    <scope>NUCLEOTIDE SEQUENCE</scope>
    <source>
        <strain>Henan</strain>
    </source>
</reference>
<protein>
    <submittedName>
        <fullName evidence="1">Uncharacterized protein</fullName>
    </submittedName>
</protein>
<dbReference type="EMBL" id="DF144797">
    <property type="protein sequence ID" value="GAA57501.1"/>
    <property type="molecule type" value="Genomic_DNA"/>
</dbReference>
<dbReference type="Proteomes" id="UP000008909">
    <property type="component" value="Unassembled WGS sequence"/>
</dbReference>
<sequence length="186" mass="21288">MLQATGRIRQNTGVRGLPVTECHELDSRCFAYIQTGLRFGCNCSDRKAIRTRCFRQRVAATCNFVANGIGIRTLKVTCLGHFGILCKVGKYFFIRRFQWLERNITYESFSCNTFGVTRKKREGWLLSREAEVKFEPRTFRSALDYSVFEVSACSAADLSNLLTSIYVKNTSPNSWSQLTMVLTFKN</sequence>
<name>G7YX21_CLOSI</name>
<evidence type="ECO:0000313" key="2">
    <source>
        <dbReference type="Proteomes" id="UP000008909"/>
    </source>
</evidence>
<accession>G7YX21</accession>
<proteinExistence type="predicted"/>